<feature type="compositionally biased region" description="Polar residues" evidence="3">
    <location>
        <begin position="433"/>
        <end position="447"/>
    </location>
</feature>
<dbReference type="Pfam" id="PF02872">
    <property type="entry name" value="5_nucleotid_C"/>
    <property type="match status" value="1"/>
</dbReference>
<dbReference type="KEGG" id="dci:103516514"/>
<protein>
    <submittedName>
        <fullName evidence="6">Uncharacterized protein LOC103516514</fullName>
    </submittedName>
</protein>
<dbReference type="AlphaFoldDB" id="A0A1S4EK94"/>
<dbReference type="GO" id="GO:0016787">
    <property type="term" value="F:hydrolase activity"/>
    <property type="evidence" value="ECO:0007669"/>
    <property type="project" value="UniProtKB-KW"/>
</dbReference>
<dbReference type="GeneID" id="103516514"/>
<dbReference type="GO" id="GO:0009166">
    <property type="term" value="P:nucleotide catabolic process"/>
    <property type="evidence" value="ECO:0007669"/>
    <property type="project" value="InterPro"/>
</dbReference>
<dbReference type="Gene3D" id="3.60.21.10">
    <property type="match status" value="1"/>
</dbReference>
<dbReference type="PaxDb" id="121845-A0A1S4EK94"/>
<dbReference type="GO" id="GO:0000166">
    <property type="term" value="F:nucleotide binding"/>
    <property type="evidence" value="ECO:0007669"/>
    <property type="project" value="UniProtKB-KW"/>
</dbReference>
<dbReference type="Proteomes" id="UP000079169">
    <property type="component" value="Unplaced"/>
</dbReference>
<feature type="non-terminal residue" evidence="6">
    <location>
        <position position="1"/>
    </location>
</feature>
<evidence type="ECO:0000313" key="6">
    <source>
        <dbReference type="RefSeq" id="XP_017302574.2"/>
    </source>
</evidence>
<dbReference type="InterPro" id="IPR008334">
    <property type="entry name" value="5'-Nucleotdase_C"/>
</dbReference>
<sequence>LYFSDYCEVGRKLGAQLRSEGCDYVIALTHMRTPNDIHLAEEVDEIDLILGGHDHVYEITSINGKYIIKSGTDFRQFSRITVDFSNASKPDVRIEEINVTSQYARDQGMIDALRPYDSIMEGKLDEELGHFAVELDARFSVIRTQETNMGNWISDVLLAATGTDCVLLNSGTFRSDKVYEPGLFTLGDLIKLLPIRDPTVVIQVTGEQLWLALENAVCKYPKLEGRFPQVAGLSFAFDPNQPPGSRVDPKFVRIGDEYLDFELKYSMATKQYLQKGCDGYTVFQNAPVLVDDEDSPELGLAIQNHFEAIKMKTQSKRHTRHRQSLVTLSRRLLCLLFRRASLVSSISCDHMSHLSHPHPPHHHHHSHSPTPTHTHPRMSRRASLDDLENESCLLAPKIENRIVILTPEKRRELSLERQLVESDAIIPEEENESGSPRNNSIDAGVTN</sequence>
<evidence type="ECO:0000256" key="3">
    <source>
        <dbReference type="SAM" id="MobiDB-lite"/>
    </source>
</evidence>
<gene>
    <name evidence="6" type="primary">LOC103516514</name>
</gene>
<proteinExistence type="inferred from homology"/>
<feature type="compositionally biased region" description="Basic residues" evidence="3">
    <location>
        <begin position="354"/>
        <end position="367"/>
    </location>
</feature>
<keyword evidence="2" id="KW-0547">Nucleotide-binding</keyword>
<dbReference type="SUPFAM" id="SSF55816">
    <property type="entry name" value="5'-nucleotidase (syn. UDP-sugar hydrolase), C-terminal domain"/>
    <property type="match status" value="1"/>
</dbReference>
<dbReference type="InterPro" id="IPR006179">
    <property type="entry name" value="5_nucleotidase/apyrase"/>
</dbReference>
<organism evidence="5 6">
    <name type="scientific">Diaphorina citri</name>
    <name type="common">Asian citrus psyllid</name>
    <dbReference type="NCBI Taxonomy" id="121845"/>
    <lineage>
        <taxon>Eukaryota</taxon>
        <taxon>Metazoa</taxon>
        <taxon>Ecdysozoa</taxon>
        <taxon>Arthropoda</taxon>
        <taxon>Hexapoda</taxon>
        <taxon>Insecta</taxon>
        <taxon>Pterygota</taxon>
        <taxon>Neoptera</taxon>
        <taxon>Paraneoptera</taxon>
        <taxon>Hemiptera</taxon>
        <taxon>Sternorrhyncha</taxon>
        <taxon>Psylloidea</taxon>
        <taxon>Psyllidae</taxon>
        <taxon>Diaphorininae</taxon>
        <taxon>Diaphorina</taxon>
    </lineage>
</organism>
<dbReference type="PANTHER" id="PTHR11575">
    <property type="entry name" value="5'-NUCLEOTIDASE-RELATED"/>
    <property type="match status" value="1"/>
</dbReference>
<reference evidence="6" key="1">
    <citation type="submission" date="2025-08" db="UniProtKB">
        <authorList>
            <consortium name="RefSeq"/>
        </authorList>
    </citation>
    <scope>IDENTIFICATION</scope>
</reference>
<feature type="region of interest" description="Disordered" evidence="3">
    <location>
        <begin position="354"/>
        <end position="384"/>
    </location>
</feature>
<name>A0A1S4EK94_DIACI</name>
<dbReference type="InterPro" id="IPR036907">
    <property type="entry name" value="5'-Nucleotdase_C_sf"/>
</dbReference>
<dbReference type="PRINTS" id="PR01607">
    <property type="entry name" value="APYRASEFAMLY"/>
</dbReference>
<evidence type="ECO:0000259" key="4">
    <source>
        <dbReference type="Pfam" id="PF02872"/>
    </source>
</evidence>
<evidence type="ECO:0000256" key="2">
    <source>
        <dbReference type="RuleBase" id="RU362119"/>
    </source>
</evidence>
<accession>A0A1S4EK94</accession>
<dbReference type="Gene3D" id="3.90.780.10">
    <property type="entry name" value="5'-Nucleotidase, C-terminal domain"/>
    <property type="match status" value="1"/>
</dbReference>
<dbReference type="STRING" id="121845.A0A1S4EK94"/>
<feature type="region of interest" description="Disordered" evidence="3">
    <location>
        <begin position="424"/>
        <end position="447"/>
    </location>
</feature>
<dbReference type="InterPro" id="IPR029052">
    <property type="entry name" value="Metallo-depent_PP-like"/>
</dbReference>
<keyword evidence="5" id="KW-1185">Reference proteome</keyword>
<keyword evidence="2" id="KW-0378">Hydrolase</keyword>
<comment type="similarity">
    <text evidence="1 2">Belongs to the 5'-nucleotidase family.</text>
</comment>
<dbReference type="SUPFAM" id="SSF56300">
    <property type="entry name" value="Metallo-dependent phosphatases"/>
    <property type="match status" value="1"/>
</dbReference>
<evidence type="ECO:0000256" key="1">
    <source>
        <dbReference type="ARBA" id="ARBA00006654"/>
    </source>
</evidence>
<feature type="domain" description="5'-Nucleotidase C-terminal" evidence="4">
    <location>
        <begin position="129"/>
        <end position="284"/>
    </location>
</feature>
<dbReference type="RefSeq" id="XP_017302574.2">
    <property type="nucleotide sequence ID" value="XM_017447085.2"/>
</dbReference>
<evidence type="ECO:0000313" key="5">
    <source>
        <dbReference type="Proteomes" id="UP000079169"/>
    </source>
</evidence>
<dbReference type="PANTHER" id="PTHR11575:SF48">
    <property type="entry name" value="5'-NUCLEOTIDASE"/>
    <property type="match status" value="1"/>
</dbReference>